<proteinExistence type="predicted"/>
<organism evidence="2 3">
    <name type="scientific">Methylobacterium goesingense</name>
    <dbReference type="NCBI Taxonomy" id="243690"/>
    <lineage>
        <taxon>Bacteria</taxon>
        <taxon>Pseudomonadati</taxon>
        <taxon>Pseudomonadota</taxon>
        <taxon>Alphaproteobacteria</taxon>
        <taxon>Hyphomicrobiales</taxon>
        <taxon>Methylobacteriaceae</taxon>
        <taxon>Methylobacterium</taxon>
    </lineage>
</organism>
<evidence type="ECO:0000256" key="1">
    <source>
        <dbReference type="SAM" id="Phobius"/>
    </source>
</evidence>
<dbReference type="RefSeq" id="WP_238278342.1">
    <property type="nucleotide sequence ID" value="NZ_BPQL01000035.1"/>
</dbReference>
<accession>A0ABV2L307</accession>
<gene>
    <name evidence="2" type="ORF">ABID43_001732</name>
</gene>
<dbReference type="EMBL" id="JBEPMM010000003">
    <property type="protein sequence ID" value="MET3692201.1"/>
    <property type="molecule type" value="Genomic_DNA"/>
</dbReference>
<comment type="caution">
    <text evidence="2">The sequence shown here is derived from an EMBL/GenBank/DDBJ whole genome shotgun (WGS) entry which is preliminary data.</text>
</comment>
<evidence type="ECO:0000313" key="3">
    <source>
        <dbReference type="Proteomes" id="UP001549145"/>
    </source>
</evidence>
<sequence>MNMFVLALMLGITLVSVGLFTYALVQGNVLMLTALIAIIMVAFYPWHHRR</sequence>
<keyword evidence="1" id="KW-1133">Transmembrane helix</keyword>
<keyword evidence="1" id="KW-0812">Transmembrane</keyword>
<dbReference type="Proteomes" id="UP001549145">
    <property type="component" value="Unassembled WGS sequence"/>
</dbReference>
<evidence type="ECO:0000313" key="2">
    <source>
        <dbReference type="EMBL" id="MET3692201.1"/>
    </source>
</evidence>
<keyword evidence="3" id="KW-1185">Reference proteome</keyword>
<name>A0ABV2L307_9HYPH</name>
<reference evidence="2 3" key="1">
    <citation type="submission" date="2024-06" db="EMBL/GenBank/DDBJ databases">
        <title>Genomic Encyclopedia of Type Strains, Phase IV (KMG-IV): sequencing the most valuable type-strain genomes for metagenomic binning, comparative biology and taxonomic classification.</title>
        <authorList>
            <person name="Goeker M."/>
        </authorList>
    </citation>
    <scope>NUCLEOTIDE SEQUENCE [LARGE SCALE GENOMIC DNA]</scope>
    <source>
        <strain evidence="2 3">DSM 21331</strain>
    </source>
</reference>
<keyword evidence="1" id="KW-0472">Membrane</keyword>
<feature type="transmembrane region" description="Helical" evidence="1">
    <location>
        <begin position="29"/>
        <end position="46"/>
    </location>
</feature>
<protein>
    <submittedName>
        <fullName evidence="2">Uncharacterized protein</fullName>
    </submittedName>
</protein>